<name>A0AAD8T087_LOLMU</name>
<keyword evidence="1" id="KW-1133">Transmembrane helix</keyword>
<comment type="caution">
    <text evidence="2">The sequence shown here is derived from an EMBL/GenBank/DDBJ whole genome shotgun (WGS) entry which is preliminary data.</text>
</comment>
<organism evidence="2 3">
    <name type="scientific">Lolium multiflorum</name>
    <name type="common">Italian ryegrass</name>
    <name type="synonym">Lolium perenne subsp. multiflorum</name>
    <dbReference type="NCBI Taxonomy" id="4521"/>
    <lineage>
        <taxon>Eukaryota</taxon>
        <taxon>Viridiplantae</taxon>
        <taxon>Streptophyta</taxon>
        <taxon>Embryophyta</taxon>
        <taxon>Tracheophyta</taxon>
        <taxon>Spermatophyta</taxon>
        <taxon>Magnoliopsida</taxon>
        <taxon>Liliopsida</taxon>
        <taxon>Poales</taxon>
        <taxon>Poaceae</taxon>
        <taxon>BOP clade</taxon>
        <taxon>Pooideae</taxon>
        <taxon>Poodae</taxon>
        <taxon>Poeae</taxon>
        <taxon>Poeae Chloroplast Group 2 (Poeae type)</taxon>
        <taxon>Loliodinae</taxon>
        <taxon>Loliinae</taxon>
        <taxon>Lolium</taxon>
    </lineage>
</organism>
<gene>
    <name evidence="2" type="ORF">QYE76_055716</name>
</gene>
<evidence type="ECO:0000256" key="1">
    <source>
        <dbReference type="SAM" id="Phobius"/>
    </source>
</evidence>
<protein>
    <submittedName>
        <fullName evidence="2">Uncharacterized protein</fullName>
    </submittedName>
</protein>
<feature type="transmembrane region" description="Helical" evidence="1">
    <location>
        <begin position="32"/>
        <end position="51"/>
    </location>
</feature>
<evidence type="ECO:0000313" key="3">
    <source>
        <dbReference type="Proteomes" id="UP001231189"/>
    </source>
</evidence>
<evidence type="ECO:0000313" key="2">
    <source>
        <dbReference type="EMBL" id="KAK1667557.1"/>
    </source>
</evidence>
<keyword evidence="3" id="KW-1185">Reference proteome</keyword>
<keyword evidence="1" id="KW-0812">Transmembrane</keyword>
<accession>A0AAD8T087</accession>
<dbReference type="EMBL" id="JAUUTY010000003">
    <property type="protein sequence ID" value="KAK1667557.1"/>
    <property type="molecule type" value="Genomic_DNA"/>
</dbReference>
<dbReference type="Proteomes" id="UP001231189">
    <property type="component" value="Unassembled WGS sequence"/>
</dbReference>
<reference evidence="2" key="1">
    <citation type="submission" date="2023-07" db="EMBL/GenBank/DDBJ databases">
        <title>A chromosome-level genome assembly of Lolium multiflorum.</title>
        <authorList>
            <person name="Chen Y."/>
            <person name="Copetti D."/>
            <person name="Kolliker R."/>
            <person name="Studer B."/>
        </authorList>
    </citation>
    <scope>NUCLEOTIDE SEQUENCE</scope>
    <source>
        <strain evidence="2">02402/16</strain>
        <tissue evidence="2">Leaf</tissue>
    </source>
</reference>
<keyword evidence="1" id="KW-0472">Membrane</keyword>
<sequence>MKSVVGRPPIIGHKATEPVPQRFYVKLDDDDLFILVIPTTFKAILLAAQVIDKKPRRVRLKRTKWCDCSIQL</sequence>
<dbReference type="AlphaFoldDB" id="A0AAD8T087"/>
<proteinExistence type="predicted"/>